<evidence type="ECO:0000313" key="2">
    <source>
        <dbReference type="Proteomes" id="UP001062846"/>
    </source>
</evidence>
<organism evidence="1 2">
    <name type="scientific">Rhododendron molle</name>
    <name type="common">Chinese azalea</name>
    <name type="synonym">Azalea mollis</name>
    <dbReference type="NCBI Taxonomy" id="49168"/>
    <lineage>
        <taxon>Eukaryota</taxon>
        <taxon>Viridiplantae</taxon>
        <taxon>Streptophyta</taxon>
        <taxon>Embryophyta</taxon>
        <taxon>Tracheophyta</taxon>
        <taxon>Spermatophyta</taxon>
        <taxon>Magnoliopsida</taxon>
        <taxon>eudicotyledons</taxon>
        <taxon>Gunneridae</taxon>
        <taxon>Pentapetalae</taxon>
        <taxon>asterids</taxon>
        <taxon>Ericales</taxon>
        <taxon>Ericaceae</taxon>
        <taxon>Ericoideae</taxon>
        <taxon>Rhodoreae</taxon>
        <taxon>Rhododendron</taxon>
    </lineage>
</organism>
<comment type="caution">
    <text evidence="1">The sequence shown here is derived from an EMBL/GenBank/DDBJ whole genome shotgun (WGS) entry which is preliminary data.</text>
</comment>
<name>A0ACC0NH96_RHOML</name>
<evidence type="ECO:0000313" key="1">
    <source>
        <dbReference type="EMBL" id="KAI8552174.1"/>
    </source>
</evidence>
<keyword evidence="2" id="KW-1185">Reference proteome</keyword>
<dbReference type="EMBL" id="CM046393">
    <property type="protein sequence ID" value="KAI8552174.1"/>
    <property type="molecule type" value="Genomic_DNA"/>
</dbReference>
<gene>
    <name evidence="1" type="ORF">RHMOL_Rhmol06G0245200</name>
</gene>
<protein>
    <submittedName>
        <fullName evidence="1">Uncharacterized protein</fullName>
    </submittedName>
</protein>
<sequence length="101" mass="10700">MTVRREIKKRGREKRRGSGAAPPVVVVAARIGGEVASPVTSGVFGKRRVLNAGKSPFSCSARRGVVVVGAVEEEEEERGCCFREIRDGDECGNVGDGDEPG</sequence>
<proteinExistence type="predicted"/>
<reference evidence="1" key="1">
    <citation type="submission" date="2022-02" db="EMBL/GenBank/DDBJ databases">
        <title>Plant Genome Project.</title>
        <authorList>
            <person name="Zhang R.-G."/>
        </authorList>
    </citation>
    <scope>NUCLEOTIDE SEQUENCE</scope>
    <source>
        <strain evidence="1">AT1</strain>
    </source>
</reference>
<accession>A0ACC0NH96</accession>
<dbReference type="Proteomes" id="UP001062846">
    <property type="component" value="Chromosome 6"/>
</dbReference>